<comment type="caution">
    <text evidence="2">The sequence shown here is derived from an EMBL/GenBank/DDBJ whole genome shotgun (WGS) entry which is preliminary data.</text>
</comment>
<keyword evidence="1" id="KW-0472">Membrane</keyword>
<reference evidence="2" key="1">
    <citation type="submission" date="2023-07" db="EMBL/GenBank/DDBJ databases">
        <title>Sorghum-associated microbial communities from plants grown in Nebraska, USA.</title>
        <authorList>
            <person name="Schachtman D."/>
        </authorList>
    </citation>
    <scope>NUCLEOTIDE SEQUENCE</scope>
    <source>
        <strain evidence="2">DS3754</strain>
    </source>
</reference>
<dbReference type="EMBL" id="JAUSRD010000001">
    <property type="protein sequence ID" value="MDP9891221.1"/>
    <property type="molecule type" value="Genomic_DNA"/>
</dbReference>
<dbReference type="Proteomes" id="UP001242045">
    <property type="component" value="Unassembled WGS sequence"/>
</dbReference>
<feature type="transmembrane region" description="Helical" evidence="1">
    <location>
        <begin position="121"/>
        <end position="140"/>
    </location>
</feature>
<organism evidence="2 3">
    <name type="scientific">Variovorax boronicumulans</name>
    <dbReference type="NCBI Taxonomy" id="436515"/>
    <lineage>
        <taxon>Bacteria</taxon>
        <taxon>Pseudomonadati</taxon>
        <taxon>Pseudomonadota</taxon>
        <taxon>Betaproteobacteria</taxon>
        <taxon>Burkholderiales</taxon>
        <taxon>Comamonadaceae</taxon>
        <taxon>Variovorax</taxon>
    </lineage>
</organism>
<proteinExistence type="predicted"/>
<evidence type="ECO:0000313" key="2">
    <source>
        <dbReference type="EMBL" id="MDP9891221.1"/>
    </source>
</evidence>
<keyword evidence="1" id="KW-1133">Transmembrane helix</keyword>
<name>A0AAW8CU85_9BURK</name>
<accession>A0AAW8CU85</accession>
<keyword evidence="1" id="KW-0812">Transmembrane</keyword>
<gene>
    <name evidence="2" type="ORF">J2W31_000317</name>
</gene>
<dbReference type="RefSeq" id="WP_307683595.1">
    <property type="nucleotide sequence ID" value="NZ_JAUSRD010000001.1"/>
</dbReference>
<feature type="transmembrane region" description="Helical" evidence="1">
    <location>
        <begin position="53"/>
        <end position="75"/>
    </location>
</feature>
<protein>
    <submittedName>
        <fullName evidence="2">Uncharacterized protein</fullName>
    </submittedName>
</protein>
<feature type="transmembrane region" description="Helical" evidence="1">
    <location>
        <begin position="152"/>
        <end position="174"/>
    </location>
</feature>
<evidence type="ECO:0000313" key="3">
    <source>
        <dbReference type="Proteomes" id="UP001242045"/>
    </source>
</evidence>
<feature type="transmembrane region" description="Helical" evidence="1">
    <location>
        <begin position="87"/>
        <end position="109"/>
    </location>
</feature>
<dbReference type="AlphaFoldDB" id="A0AAW8CU85"/>
<sequence length="188" mass="20704">MQNIFKRFGAGIAQSFLGTAMLVHVDVEELRRYIAAAPSWPLDQDRAEVRLQAAFITTVFLLLLAEPVFYVFGVPGSFISRVSSMTYSRWCVIGAFLIAFAAALPHLYTLVFRPDLLAHKVYRRAAAFAAVLAGATWIVLANRALQLDVGGLAWAYAIRAVAAFFIAGIFGVSVNAQQMREHFHAAPR</sequence>
<evidence type="ECO:0000256" key="1">
    <source>
        <dbReference type="SAM" id="Phobius"/>
    </source>
</evidence>